<dbReference type="EMBL" id="JMIX01000015">
    <property type="protein sequence ID" value="KEO89344.1"/>
    <property type="molecule type" value="Genomic_DNA"/>
</dbReference>
<dbReference type="Proteomes" id="UP000027866">
    <property type="component" value="Unassembled WGS sequence"/>
</dbReference>
<keyword evidence="4" id="KW-1185">Reference proteome</keyword>
<keyword evidence="2" id="KW-0812">Transmembrane</keyword>
<name>A0A074M7E7_9SPHN</name>
<feature type="transmembrane region" description="Helical" evidence="2">
    <location>
        <begin position="27"/>
        <end position="44"/>
    </location>
</feature>
<comment type="caution">
    <text evidence="3">The sequence shown here is derived from an EMBL/GenBank/DDBJ whole genome shotgun (WGS) entry which is preliminary data.</text>
</comment>
<evidence type="ECO:0000256" key="1">
    <source>
        <dbReference type="SAM" id="MobiDB-lite"/>
    </source>
</evidence>
<evidence type="ECO:0000313" key="3">
    <source>
        <dbReference type="EMBL" id="KEO89344.1"/>
    </source>
</evidence>
<dbReference type="OrthoDB" id="10003685at2"/>
<sequence length="87" mass="9967">MKHFAWIVTALTAIGFALSFLLDTRLAPLIGAVCLFVAIAWATVRTKTASRANYEHAERAARENRLEREREAKIHASQEERMKRRDI</sequence>
<proteinExistence type="predicted"/>
<reference evidence="3 4" key="1">
    <citation type="submission" date="2014-04" db="EMBL/GenBank/DDBJ databases">
        <title>A comprehensive comparison of genomes of Erythrobacter spp. Strains.</title>
        <authorList>
            <person name="Zheng Q."/>
        </authorList>
    </citation>
    <scope>NUCLEOTIDE SEQUENCE [LARGE SCALE GENOMIC DNA]</scope>
    <source>
        <strain evidence="3 4">DSM 8509</strain>
    </source>
</reference>
<evidence type="ECO:0000313" key="4">
    <source>
        <dbReference type="Proteomes" id="UP000027866"/>
    </source>
</evidence>
<dbReference type="RefSeq" id="WP_034906812.1">
    <property type="nucleotide sequence ID" value="NZ_CP017057.1"/>
</dbReference>
<organism evidence="3 4">
    <name type="scientific">Erythrobacter litoralis</name>
    <dbReference type="NCBI Taxonomy" id="39960"/>
    <lineage>
        <taxon>Bacteria</taxon>
        <taxon>Pseudomonadati</taxon>
        <taxon>Pseudomonadota</taxon>
        <taxon>Alphaproteobacteria</taxon>
        <taxon>Sphingomonadales</taxon>
        <taxon>Erythrobacteraceae</taxon>
        <taxon>Erythrobacter/Porphyrobacter group</taxon>
        <taxon>Erythrobacter</taxon>
    </lineage>
</organism>
<evidence type="ECO:0000256" key="2">
    <source>
        <dbReference type="SAM" id="Phobius"/>
    </source>
</evidence>
<feature type="region of interest" description="Disordered" evidence="1">
    <location>
        <begin position="60"/>
        <end position="87"/>
    </location>
</feature>
<dbReference type="AlphaFoldDB" id="A0A074M7E7"/>
<gene>
    <name evidence="3" type="ORF">EH32_04240</name>
</gene>
<dbReference type="PATRIC" id="fig|39960.10.peg.2739"/>
<dbReference type="KEGG" id="elq:Ga0102493_11490"/>
<accession>A0A074M7E7</accession>
<keyword evidence="2" id="KW-1133">Transmembrane helix</keyword>
<protein>
    <submittedName>
        <fullName evidence="3">Uncharacterized protein</fullName>
    </submittedName>
</protein>
<keyword evidence="2" id="KW-0472">Membrane</keyword>